<feature type="transmembrane region" description="Helical" evidence="2">
    <location>
        <begin position="214"/>
        <end position="235"/>
    </location>
</feature>
<accession>A0AAD5V0Y7</accession>
<feature type="transmembrane region" description="Helical" evidence="2">
    <location>
        <begin position="167"/>
        <end position="193"/>
    </location>
</feature>
<comment type="caution">
    <text evidence="4">The sequence shown here is derived from an EMBL/GenBank/DDBJ whole genome shotgun (WGS) entry which is preliminary data.</text>
</comment>
<feature type="transmembrane region" description="Helical" evidence="2">
    <location>
        <begin position="93"/>
        <end position="115"/>
    </location>
</feature>
<keyword evidence="5" id="KW-1185">Reference proteome</keyword>
<evidence type="ECO:0000256" key="1">
    <source>
        <dbReference type="SAM" id="MobiDB-lite"/>
    </source>
</evidence>
<name>A0AAD5V0Y7_9APHY</name>
<dbReference type="PANTHER" id="PTHR40465">
    <property type="entry name" value="CHROMOSOME 1, WHOLE GENOME SHOTGUN SEQUENCE"/>
    <property type="match status" value="1"/>
</dbReference>
<dbReference type="InterPro" id="IPR045339">
    <property type="entry name" value="DUF6534"/>
</dbReference>
<feature type="domain" description="DUF6534" evidence="3">
    <location>
        <begin position="178"/>
        <end position="264"/>
    </location>
</feature>
<feature type="transmembrane region" description="Helical" evidence="2">
    <location>
        <begin position="127"/>
        <end position="147"/>
    </location>
</feature>
<dbReference type="AlphaFoldDB" id="A0AAD5V0Y7"/>
<dbReference type="Pfam" id="PF20152">
    <property type="entry name" value="DUF6534"/>
    <property type="match status" value="1"/>
</dbReference>
<gene>
    <name evidence="4" type="ORF">NLI96_g7405</name>
</gene>
<proteinExistence type="predicted"/>
<keyword evidence="2" id="KW-0812">Transmembrane</keyword>
<evidence type="ECO:0000256" key="2">
    <source>
        <dbReference type="SAM" id="Phobius"/>
    </source>
</evidence>
<sequence>MSSADFQMLVATYGVKPTLGAVLLGSLIALFFSGIVMMQVFLYYRIYLKDRLRFKVIVFCVWILDLMHTGMICGSNWNYLIGNFGNADIADTIPWTVAATIALTAFLTFFVHCFFCHRIHTLSKTSWWITAPIVLHNFLYSPSSQWSPVTTSQMIRLGSYTEFTGKFSWVFTMGLALAAVVDVLIAAGLCWYLNKSRTGFSTMDGIIDSITLYTVENGMLTCVTTVVSLICWLSMPRNLIFLALHFAISKLYANAFLATLNARKVLRGKSQGSSDRSDHPMPVLFPENYSRYSRNPYNSRREVDPISTKVSVQINVEKIIERDAESGEPSDHHISYPPSTPSQQDIADIDIKPIQHISR</sequence>
<evidence type="ECO:0000259" key="3">
    <source>
        <dbReference type="Pfam" id="PF20152"/>
    </source>
</evidence>
<dbReference type="PANTHER" id="PTHR40465:SF1">
    <property type="entry name" value="DUF6534 DOMAIN-CONTAINING PROTEIN"/>
    <property type="match status" value="1"/>
</dbReference>
<feature type="transmembrane region" description="Helical" evidence="2">
    <location>
        <begin position="56"/>
        <end position="81"/>
    </location>
</feature>
<evidence type="ECO:0000313" key="4">
    <source>
        <dbReference type="EMBL" id="KAJ3481815.1"/>
    </source>
</evidence>
<organism evidence="4 5">
    <name type="scientific">Meripilus lineatus</name>
    <dbReference type="NCBI Taxonomy" id="2056292"/>
    <lineage>
        <taxon>Eukaryota</taxon>
        <taxon>Fungi</taxon>
        <taxon>Dikarya</taxon>
        <taxon>Basidiomycota</taxon>
        <taxon>Agaricomycotina</taxon>
        <taxon>Agaricomycetes</taxon>
        <taxon>Polyporales</taxon>
        <taxon>Meripilaceae</taxon>
        <taxon>Meripilus</taxon>
    </lineage>
</organism>
<feature type="region of interest" description="Disordered" evidence="1">
    <location>
        <begin position="323"/>
        <end position="348"/>
    </location>
</feature>
<feature type="transmembrane region" description="Helical" evidence="2">
    <location>
        <begin position="241"/>
        <end position="260"/>
    </location>
</feature>
<dbReference type="EMBL" id="JANAWD010000302">
    <property type="protein sequence ID" value="KAJ3481815.1"/>
    <property type="molecule type" value="Genomic_DNA"/>
</dbReference>
<reference evidence="4" key="1">
    <citation type="submission" date="2022-07" db="EMBL/GenBank/DDBJ databases">
        <title>Genome Sequence of Physisporinus lineatus.</title>
        <authorList>
            <person name="Buettner E."/>
        </authorList>
    </citation>
    <scope>NUCLEOTIDE SEQUENCE</scope>
    <source>
        <strain evidence="4">VT162</strain>
    </source>
</reference>
<evidence type="ECO:0000313" key="5">
    <source>
        <dbReference type="Proteomes" id="UP001212997"/>
    </source>
</evidence>
<keyword evidence="2" id="KW-0472">Membrane</keyword>
<dbReference type="Proteomes" id="UP001212997">
    <property type="component" value="Unassembled WGS sequence"/>
</dbReference>
<protein>
    <recommendedName>
        <fullName evidence="3">DUF6534 domain-containing protein</fullName>
    </recommendedName>
</protein>
<feature type="transmembrane region" description="Helical" evidence="2">
    <location>
        <begin position="20"/>
        <end position="44"/>
    </location>
</feature>
<keyword evidence="2" id="KW-1133">Transmembrane helix</keyword>
<feature type="compositionally biased region" description="Basic and acidic residues" evidence="1">
    <location>
        <begin position="323"/>
        <end position="334"/>
    </location>
</feature>